<reference evidence="4 5" key="1">
    <citation type="submission" date="2021-08" db="EMBL/GenBank/DDBJ databases">
        <authorList>
            <person name="Peeters C."/>
        </authorList>
    </citation>
    <scope>NUCLEOTIDE SEQUENCE [LARGE SCALE GENOMIC DNA]</scope>
    <source>
        <strain evidence="4 5">LMG 23994</strain>
    </source>
</reference>
<dbReference type="RefSeq" id="WP_224004172.1">
    <property type="nucleotide sequence ID" value="NZ_CAJZAF010000020.1"/>
</dbReference>
<comment type="caution">
    <text evidence="4">The sequence shown here is derived from an EMBL/GenBank/DDBJ whole genome shotgun (WGS) entry which is preliminary data.</text>
</comment>
<keyword evidence="5" id="KW-1185">Reference proteome</keyword>
<evidence type="ECO:0000313" key="5">
    <source>
        <dbReference type="Proteomes" id="UP000701702"/>
    </source>
</evidence>
<dbReference type="Gene3D" id="3.30.1120.10">
    <property type="match status" value="1"/>
</dbReference>
<proteinExistence type="predicted"/>
<name>A0ABM8XBV7_9BURK</name>
<dbReference type="InterPro" id="IPR000917">
    <property type="entry name" value="Sulfatase_N"/>
</dbReference>
<dbReference type="PANTHER" id="PTHR43751:SF2">
    <property type="entry name" value="SULFATASE N-TERMINAL DOMAIN-CONTAINING PROTEIN"/>
    <property type="match status" value="1"/>
</dbReference>
<evidence type="ECO:0000256" key="1">
    <source>
        <dbReference type="SAM" id="MobiDB-lite"/>
    </source>
</evidence>
<feature type="region of interest" description="Disordered" evidence="1">
    <location>
        <begin position="196"/>
        <end position="218"/>
    </location>
</feature>
<protein>
    <submittedName>
        <fullName evidence="4">N-acetylgalactosamine-6-O-sulfatase</fullName>
        <ecNumber evidence="4">3.1.6.-</ecNumber>
    </submittedName>
</protein>
<organism evidence="4 5">
    <name type="scientific">Cupriavidus pinatubonensis</name>
    <dbReference type="NCBI Taxonomy" id="248026"/>
    <lineage>
        <taxon>Bacteria</taxon>
        <taxon>Pseudomonadati</taxon>
        <taxon>Pseudomonadota</taxon>
        <taxon>Betaproteobacteria</taxon>
        <taxon>Burkholderiales</taxon>
        <taxon>Burkholderiaceae</taxon>
        <taxon>Cupriavidus</taxon>
    </lineage>
</organism>
<dbReference type="Pfam" id="PF00884">
    <property type="entry name" value="Sulfatase"/>
    <property type="match status" value="1"/>
</dbReference>
<dbReference type="PANTHER" id="PTHR43751">
    <property type="entry name" value="SULFATASE"/>
    <property type="match status" value="1"/>
</dbReference>
<keyword evidence="4" id="KW-0378">Hydrolase</keyword>
<dbReference type="Proteomes" id="UP000701702">
    <property type="component" value="Unassembled WGS sequence"/>
</dbReference>
<dbReference type="EC" id="3.1.6.-" evidence="4"/>
<dbReference type="Gene3D" id="3.40.720.10">
    <property type="entry name" value="Alkaline Phosphatase, subunit A"/>
    <property type="match status" value="1"/>
</dbReference>
<dbReference type="InterPro" id="IPR017850">
    <property type="entry name" value="Alkaline_phosphatase_core_sf"/>
</dbReference>
<dbReference type="EMBL" id="CAJZAF010000020">
    <property type="protein sequence ID" value="CAG9177553.1"/>
    <property type="molecule type" value="Genomic_DNA"/>
</dbReference>
<dbReference type="SUPFAM" id="SSF53649">
    <property type="entry name" value="Alkaline phosphatase-like"/>
    <property type="match status" value="1"/>
</dbReference>
<evidence type="ECO:0000259" key="3">
    <source>
        <dbReference type="Pfam" id="PF00884"/>
    </source>
</evidence>
<gene>
    <name evidence="4" type="ORF">LMG23994_03674</name>
</gene>
<accession>A0ABM8XBV7</accession>
<feature type="domain" description="Sulfatase N-terminal" evidence="3">
    <location>
        <begin position="30"/>
        <end position="386"/>
    </location>
</feature>
<evidence type="ECO:0000313" key="4">
    <source>
        <dbReference type="EMBL" id="CAG9177553.1"/>
    </source>
</evidence>
<evidence type="ECO:0000256" key="2">
    <source>
        <dbReference type="SAM" id="SignalP"/>
    </source>
</evidence>
<feature type="chain" id="PRO_5045156058" evidence="2">
    <location>
        <begin position="23"/>
        <end position="542"/>
    </location>
</feature>
<feature type="signal peptide" evidence="2">
    <location>
        <begin position="1"/>
        <end position="22"/>
    </location>
</feature>
<dbReference type="InterPro" id="IPR052701">
    <property type="entry name" value="GAG_Ulvan_Degrading_Sulfatases"/>
</dbReference>
<keyword evidence="2" id="KW-0732">Signal</keyword>
<dbReference type="GO" id="GO:0016787">
    <property type="term" value="F:hydrolase activity"/>
    <property type="evidence" value="ECO:0007669"/>
    <property type="project" value="UniProtKB-KW"/>
</dbReference>
<dbReference type="CDD" id="cd16142">
    <property type="entry name" value="ARS_like"/>
    <property type="match status" value="1"/>
</dbReference>
<dbReference type="Pfam" id="PF14707">
    <property type="entry name" value="Sulfatase_C"/>
    <property type="match status" value="1"/>
</dbReference>
<sequence length="542" mass="61078">MMHTLKRLVAVTATVAAMSPFAAGAQQTRPNILVIWGDDIGWENVSAYGMGVMGYTTPNIDSIGMEGIRFTDQYAQPSCTAGRAAFITGQYPIRSGMTTVGQPGDKLGWQPASPSLGEVMKQAGYRTGFFGKSHMGDRNSHLPTVHGFDEFFGNLYHLNTEELPENHDYQAYANGYPGGGKAFAQKFAPRGVLHTYATDNDDPTDMPRFGPVGKQKIEDTGPLTKERMEDFDAAEVIPKAIDFMQGAKQKDKPFFVWLNTSRMHLYTHLNDKWRYAAAKYTHEDDMQGSGMLQHDHDIGLVLEYLKRSGLDKNTIVWYSTDNGPEHVSWPHGSTTPFRGEKMTTYEGGVRVVSMLRWPGVIKPGQIKNGIQAHQDMFTTFAAIAGVPDVAGQMKREKHQYIDGINNLDYWTGKTADSARKDFLYYYENKLTAVRMGPWKLHFSLKEDYYGTLQPRSVTMLFNLRSDPFESYDSKDAYGHLLQKAQWISGPMSELIASHLKTLADYPPVQPAKSFDRSNMIQDFLQQQQQLRQRQQQQAAIRE</sequence>